<dbReference type="PANTHER" id="PTHR31435">
    <property type="entry name" value="PROTEIN NATD1"/>
    <property type="match status" value="1"/>
</dbReference>
<dbReference type="Proteomes" id="UP000006050">
    <property type="component" value="Chromosome"/>
</dbReference>
<keyword evidence="3" id="KW-1185">Reference proteome</keyword>
<feature type="domain" description="N-acetyltransferase" evidence="1">
    <location>
        <begin position="6"/>
        <end position="93"/>
    </location>
</feature>
<evidence type="ECO:0000313" key="3">
    <source>
        <dbReference type="Proteomes" id="UP000006050"/>
    </source>
</evidence>
<dbReference type="EMBL" id="CP003281">
    <property type="protein sequence ID" value="AFL86022.1"/>
    <property type="molecule type" value="Genomic_DNA"/>
</dbReference>
<sequence length="93" mass="10493">MEIKHQKLKNKGQFDLYDSSKKIGLMTYQLDGKGKMTINHTEVNAKDQGGGLGEKLVLEGVQFARSENLKIHPQCPFAKSIFDKNESIQDIEI</sequence>
<dbReference type="PANTHER" id="PTHR31435:SF10">
    <property type="entry name" value="BSR4717 PROTEIN"/>
    <property type="match status" value="1"/>
</dbReference>
<protein>
    <submittedName>
        <fullName evidence="2">Putative acetyltransferase</fullName>
    </submittedName>
</protein>
<dbReference type="PROSITE" id="PS51729">
    <property type="entry name" value="GNAT_YJDJ"/>
    <property type="match status" value="1"/>
</dbReference>
<dbReference type="AlphaFoldDB" id="I3Z9V4"/>
<dbReference type="InterPro" id="IPR045057">
    <property type="entry name" value="Gcn5-rel_NAT"/>
</dbReference>
<dbReference type="InterPro" id="IPR016181">
    <property type="entry name" value="Acyl_CoA_acyltransferase"/>
</dbReference>
<dbReference type="OrthoDB" id="9793389at2"/>
<evidence type="ECO:0000259" key="1">
    <source>
        <dbReference type="PROSITE" id="PS51729"/>
    </source>
</evidence>
<dbReference type="eggNOG" id="COG2388">
    <property type="taxonomic scope" value="Bacteria"/>
</dbReference>
<gene>
    <name evidence="2" type="ordered locus">Belba_3522</name>
</gene>
<dbReference type="SUPFAM" id="SSF55729">
    <property type="entry name" value="Acyl-CoA N-acyltransferases (Nat)"/>
    <property type="match status" value="1"/>
</dbReference>
<dbReference type="Pfam" id="PF14542">
    <property type="entry name" value="Acetyltransf_CG"/>
    <property type="match status" value="1"/>
</dbReference>
<accession>I3Z9V4</accession>
<dbReference type="Gene3D" id="3.40.630.30">
    <property type="match status" value="1"/>
</dbReference>
<dbReference type="KEGG" id="bbd:Belba_3522"/>
<dbReference type="GO" id="GO:0016740">
    <property type="term" value="F:transferase activity"/>
    <property type="evidence" value="ECO:0007669"/>
    <property type="project" value="UniProtKB-KW"/>
</dbReference>
<dbReference type="InterPro" id="IPR031165">
    <property type="entry name" value="GNAT_YJDJ"/>
</dbReference>
<dbReference type="HOGENOM" id="CLU_132888_2_2_10"/>
<dbReference type="STRING" id="866536.Belba_3522"/>
<dbReference type="RefSeq" id="WP_014773956.1">
    <property type="nucleotide sequence ID" value="NC_018010.1"/>
</dbReference>
<keyword evidence="2" id="KW-0808">Transferase</keyword>
<proteinExistence type="predicted"/>
<evidence type="ECO:0000313" key="2">
    <source>
        <dbReference type="EMBL" id="AFL86022.1"/>
    </source>
</evidence>
<organism evidence="2 3">
    <name type="scientific">Belliella baltica (strain DSM 15883 / CIP 108006 / LMG 21964 / BA134)</name>
    <dbReference type="NCBI Taxonomy" id="866536"/>
    <lineage>
        <taxon>Bacteria</taxon>
        <taxon>Pseudomonadati</taxon>
        <taxon>Bacteroidota</taxon>
        <taxon>Cytophagia</taxon>
        <taxon>Cytophagales</taxon>
        <taxon>Cyclobacteriaceae</taxon>
        <taxon>Belliella</taxon>
    </lineage>
</organism>
<name>I3Z9V4_BELBD</name>
<reference evidence="3" key="1">
    <citation type="submission" date="2012-06" db="EMBL/GenBank/DDBJ databases">
        <title>The complete genome of Belliella baltica DSM 15883.</title>
        <authorList>
            <person name="Lucas S."/>
            <person name="Copeland A."/>
            <person name="Lapidus A."/>
            <person name="Goodwin L."/>
            <person name="Pitluck S."/>
            <person name="Peters L."/>
            <person name="Mikhailova N."/>
            <person name="Davenport K."/>
            <person name="Kyrpides N."/>
            <person name="Mavromatis K."/>
            <person name="Pagani I."/>
            <person name="Ivanova N."/>
            <person name="Ovchinnikova G."/>
            <person name="Zeytun A."/>
            <person name="Detter J.C."/>
            <person name="Han C."/>
            <person name="Land M."/>
            <person name="Hauser L."/>
            <person name="Markowitz V."/>
            <person name="Cheng J.-F."/>
            <person name="Hugenholtz P."/>
            <person name="Woyke T."/>
            <person name="Wu D."/>
            <person name="Tindall B."/>
            <person name="Pomrenke H."/>
            <person name="Brambilla E."/>
            <person name="Klenk H.-P."/>
            <person name="Eisen J.A."/>
        </authorList>
    </citation>
    <scope>NUCLEOTIDE SEQUENCE [LARGE SCALE GENOMIC DNA]</scope>
    <source>
        <strain evidence="3">DSM 15883 / CIP 108006 / LMG 21964 / BA134</strain>
    </source>
</reference>